<dbReference type="CDD" id="cd02024">
    <property type="entry name" value="NRK1"/>
    <property type="match status" value="1"/>
</dbReference>
<protein>
    <submittedName>
        <fullName evidence="2">Related to nicotinamide riboside kinase 1</fullName>
    </submittedName>
</protein>
<dbReference type="Proteomes" id="UP000177625">
    <property type="component" value="Unassembled WGS sequence"/>
</dbReference>
<keyword evidence="2" id="KW-0418">Kinase</keyword>
<dbReference type="PRINTS" id="PR00988">
    <property type="entry name" value="URIDINKINASE"/>
</dbReference>
<dbReference type="GO" id="GO:0016301">
    <property type="term" value="F:kinase activity"/>
    <property type="evidence" value="ECO:0007669"/>
    <property type="project" value="UniProtKB-KW"/>
</dbReference>
<dbReference type="PANTHER" id="PTHR10285">
    <property type="entry name" value="URIDINE KINASE"/>
    <property type="match status" value="1"/>
</dbReference>
<dbReference type="SUPFAM" id="SSF52540">
    <property type="entry name" value="P-loop containing nucleoside triphosphate hydrolases"/>
    <property type="match status" value="1"/>
</dbReference>
<feature type="compositionally biased region" description="Polar residues" evidence="1">
    <location>
        <begin position="227"/>
        <end position="236"/>
    </location>
</feature>
<dbReference type="FunFam" id="3.40.50.300:FF:002607">
    <property type="entry name" value="Nicotinamide riboside kinase 1"/>
    <property type="match status" value="1"/>
</dbReference>
<evidence type="ECO:0000256" key="1">
    <source>
        <dbReference type="SAM" id="MobiDB-lite"/>
    </source>
</evidence>
<dbReference type="InterPro" id="IPR027417">
    <property type="entry name" value="P-loop_NTPase"/>
</dbReference>
<accession>A0A1E1M7X0</accession>
<dbReference type="AlphaFoldDB" id="A0A1E1M7X0"/>
<evidence type="ECO:0000313" key="2">
    <source>
        <dbReference type="EMBL" id="CZT45191.1"/>
    </source>
</evidence>
<gene>
    <name evidence="2" type="ORF">RSE6_05479</name>
</gene>
<reference evidence="3" key="1">
    <citation type="submission" date="2016-03" db="EMBL/GenBank/DDBJ databases">
        <authorList>
            <person name="Guldener U."/>
        </authorList>
    </citation>
    <scope>NUCLEOTIDE SEQUENCE [LARGE SCALE GENOMIC DNA]</scope>
</reference>
<keyword evidence="2" id="KW-0808">Transferase</keyword>
<proteinExistence type="predicted"/>
<feature type="region of interest" description="Disordered" evidence="1">
    <location>
        <begin position="202"/>
        <end position="244"/>
    </location>
</feature>
<dbReference type="EMBL" id="FJVC01000201">
    <property type="protein sequence ID" value="CZT45191.1"/>
    <property type="molecule type" value="Genomic_DNA"/>
</dbReference>
<dbReference type="Gene3D" id="3.40.50.300">
    <property type="entry name" value="P-loop containing nucleotide triphosphate hydrolases"/>
    <property type="match status" value="1"/>
</dbReference>
<keyword evidence="3" id="KW-1185">Reference proteome</keyword>
<sequence length="441" mass="50102">MVEKFLKQTEAWCKNQIPPRMYYVKAVVVLKVLDTILALKLNTRVLFTQEHEPAIRSCGRFKEFGLKIGDIKWGTLKIQARDPNGVEGLPLSFLLLHFSNSLQIPNSRQELRLSSLATMSNPRKAVVVGISGCSSSGKTTLARLLRDIFPNSFILHEDDFYRPETELPIKHGLLDWDCVESLSIPDMVKSLEHIHSEGSFPVSSRNLSHRSEHGIPHPRRRAHQTHDILTTSQPTLDSKEDQNSIGRCPVSDTTIADLKARVKTWTEIGNPGYGILTDAENAVRLCVFDGFLLYSKALAPIQPQMDIKLFLRVSYAKAKARREARSGYVTLEGFWEDPPGYVDKIVWPNYVEDHEWMFEDGNVEGKLKKEVMDEMGILSQEGEVDRDMETTLKWAVEILLKRLPIAIRNMRLNFMVQHPQFHKLDEFGKLSTPIQGGSLKA</sequence>
<organism evidence="2 3">
    <name type="scientific">Rhynchosporium secalis</name>
    <name type="common">Barley scald fungus</name>
    <dbReference type="NCBI Taxonomy" id="38038"/>
    <lineage>
        <taxon>Eukaryota</taxon>
        <taxon>Fungi</taxon>
        <taxon>Dikarya</taxon>
        <taxon>Ascomycota</taxon>
        <taxon>Pezizomycotina</taxon>
        <taxon>Leotiomycetes</taxon>
        <taxon>Helotiales</taxon>
        <taxon>Ploettnerulaceae</taxon>
        <taxon>Rhynchosporium</taxon>
    </lineage>
</organism>
<name>A0A1E1M7X0_RHYSE</name>
<evidence type="ECO:0000313" key="3">
    <source>
        <dbReference type="Proteomes" id="UP000177625"/>
    </source>
</evidence>